<proteinExistence type="inferred from homology"/>
<dbReference type="InterPro" id="IPR020831">
    <property type="entry name" value="GlycerAld/Erythrose_P_DH"/>
</dbReference>
<protein>
    <submittedName>
        <fullName evidence="6">Type II glyceraldehyde-3-phosphate dehydrogenase</fullName>
        <ecNumber evidence="6">1.2.1.59</ecNumber>
    </submittedName>
</protein>
<keyword evidence="4" id="KW-0547">Nucleotide-binding</keyword>
<dbReference type="Gene3D" id="3.40.50.720">
    <property type="entry name" value="NAD(P)-binding Rossmann-like Domain"/>
    <property type="match status" value="1"/>
</dbReference>
<evidence type="ECO:0000256" key="1">
    <source>
        <dbReference type="ARBA" id="ARBA00023002"/>
    </source>
</evidence>
<dbReference type="NCBIfam" id="TIGR01546">
    <property type="entry name" value="GAPDH-II_archae"/>
    <property type="match status" value="1"/>
</dbReference>
<dbReference type="InterPro" id="IPR020828">
    <property type="entry name" value="GlycerAld_3-P_DH_NAD(P)-bd"/>
</dbReference>
<reference evidence="6" key="1">
    <citation type="submission" date="2020-10" db="EMBL/GenBank/DDBJ databases">
        <authorList>
            <person name="Gilroy R."/>
        </authorList>
    </citation>
    <scope>NUCLEOTIDE SEQUENCE</scope>
    <source>
        <strain evidence="6">517</strain>
    </source>
</reference>
<evidence type="ECO:0000256" key="4">
    <source>
        <dbReference type="PIRSR" id="PIRSR000149-3"/>
    </source>
</evidence>
<evidence type="ECO:0000256" key="2">
    <source>
        <dbReference type="ARBA" id="ARBA00023027"/>
    </source>
</evidence>
<dbReference type="SUPFAM" id="SSF51735">
    <property type="entry name" value="NAD(P)-binding Rossmann-fold domains"/>
    <property type="match status" value="1"/>
</dbReference>
<dbReference type="InterPro" id="IPR020829">
    <property type="entry name" value="GlycerAld_3-P_DH_cat"/>
</dbReference>
<feature type="binding site" evidence="4">
    <location>
        <position position="35"/>
    </location>
    <ligand>
        <name>NAD(+)</name>
        <dbReference type="ChEBI" id="CHEBI:57540"/>
    </ligand>
</feature>
<keyword evidence="2 4" id="KW-0520">NAD</keyword>
<dbReference type="GO" id="GO:0050661">
    <property type="term" value="F:NADP binding"/>
    <property type="evidence" value="ECO:0007669"/>
    <property type="project" value="InterPro"/>
</dbReference>
<dbReference type="GO" id="GO:0006096">
    <property type="term" value="P:glycolytic process"/>
    <property type="evidence" value="ECO:0007669"/>
    <property type="project" value="InterPro"/>
</dbReference>
<comment type="caution">
    <text evidence="6">The sequence shown here is derived from an EMBL/GenBank/DDBJ whole genome shotgun (WGS) entry which is preliminary data.</text>
</comment>
<dbReference type="Gene3D" id="3.30.360.10">
    <property type="entry name" value="Dihydrodipicolinate Reductase, domain 2"/>
    <property type="match status" value="1"/>
</dbReference>
<keyword evidence="1 6" id="KW-0560">Oxidoreductase</keyword>
<dbReference type="HAMAP" id="MF_00559">
    <property type="entry name" value="G3P_dehdrog_arch"/>
    <property type="match status" value="1"/>
</dbReference>
<evidence type="ECO:0000313" key="6">
    <source>
        <dbReference type="EMBL" id="MBO8424050.1"/>
    </source>
</evidence>
<dbReference type="SUPFAM" id="SSF55347">
    <property type="entry name" value="Glyceraldehyde-3-phosphate dehydrogenase-like, C-terminal domain"/>
    <property type="match status" value="1"/>
</dbReference>
<dbReference type="InterPro" id="IPR006436">
    <property type="entry name" value="Glyceraldehyde-3-P_DH_2_arc"/>
</dbReference>
<dbReference type="EMBL" id="JADINF010000082">
    <property type="protein sequence ID" value="MBO8424050.1"/>
    <property type="molecule type" value="Genomic_DNA"/>
</dbReference>
<dbReference type="CDD" id="cd18127">
    <property type="entry name" value="GAPDH_II_C"/>
    <property type="match status" value="1"/>
</dbReference>
<accession>A0A940DFY1</accession>
<evidence type="ECO:0000259" key="5">
    <source>
        <dbReference type="SMART" id="SM00846"/>
    </source>
</evidence>
<name>A0A940DFY1_9FIRM</name>
<sequence>MAKVKVGVAGYGVIGQRLADGVARQKDMELVGVADVAPTLAVRALYEKGMPYALYLASEDKRAEFDRLGIPVSGTMEDMVKKCDVVLDSSPGGIGARNKELYVRLGKKAIFQGGEKNSVADVFFHGYANYEKGLGKDFLKLTSCNTTGLIRSVDCLDKAYGIERVAITIIRRVADPGDYHRGLTNALQIDKAPSHQAVDLMTIMPHVEATGILVHTPITHGHIITVVATGKQKITKEMALEAFSKHPRIRIVSIADGFLGNASLFRYARDLGNPRGDMYEIALWEDSIVETGDSIMYAINIPQEAVTIPETMDGIRAVMNMQATSEEATAVTNSYLGIGKWKK</sequence>
<dbReference type="Pfam" id="PF02800">
    <property type="entry name" value="Gp_dh_C"/>
    <property type="match status" value="1"/>
</dbReference>
<dbReference type="InterPro" id="IPR036291">
    <property type="entry name" value="NAD(P)-bd_dom_sf"/>
</dbReference>
<feature type="active site" description="Nucleophile" evidence="3">
    <location>
        <position position="144"/>
    </location>
</feature>
<evidence type="ECO:0000313" key="7">
    <source>
        <dbReference type="Proteomes" id="UP000727857"/>
    </source>
</evidence>
<evidence type="ECO:0000256" key="3">
    <source>
        <dbReference type="PIRSR" id="PIRSR000149-1"/>
    </source>
</evidence>
<dbReference type="GO" id="GO:0005737">
    <property type="term" value="C:cytoplasm"/>
    <property type="evidence" value="ECO:0007669"/>
    <property type="project" value="InterPro"/>
</dbReference>
<dbReference type="PIRSF" id="PIRSF000149">
    <property type="entry name" value="GAP_DH"/>
    <property type="match status" value="1"/>
</dbReference>
<dbReference type="SMART" id="SM00846">
    <property type="entry name" value="Gp_dh_N"/>
    <property type="match status" value="1"/>
</dbReference>
<dbReference type="GO" id="GO:0043891">
    <property type="term" value="F:glyceraldehyde-3-phosphate dehydrogenase [NAD(P)+] (phosphorylating) activity"/>
    <property type="evidence" value="ECO:0007669"/>
    <property type="project" value="UniProtKB-EC"/>
</dbReference>
<dbReference type="EC" id="1.2.1.59" evidence="6"/>
<dbReference type="Proteomes" id="UP000727857">
    <property type="component" value="Unassembled WGS sequence"/>
</dbReference>
<dbReference type="CDD" id="cd02278">
    <property type="entry name" value="GAPDH_II_N"/>
    <property type="match status" value="1"/>
</dbReference>
<dbReference type="GO" id="GO:0051287">
    <property type="term" value="F:NAD binding"/>
    <property type="evidence" value="ECO:0007669"/>
    <property type="project" value="InterPro"/>
</dbReference>
<gene>
    <name evidence="6" type="ORF">IAB16_03430</name>
</gene>
<organism evidence="6 7">
    <name type="scientific">Candidatus Stercoripulliclostridium pullicola</name>
    <dbReference type="NCBI Taxonomy" id="2840953"/>
    <lineage>
        <taxon>Bacteria</taxon>
        <taxon>Bacillati</taxon>
        <taxon>Bacillota</taxon>
        <taxon>Clostridia</taxon>
        <taxon>Eubacteriales</taxon>
        <taxon>Candidatus Stercoripulliclostridium</taxon>
    </lineage>
</organism>
<dbReference type="NCBIfam" id="NF003251">
    <property type="entry name" value="PRK04207.1"/>
    <property type="match status" value="1"/>
</dbReference>
<reference evidence="6" key="2">
    <citation type="journal article" date="2021" name="PeerJ">
        <title>Extensive microbial diversity within the chicken gut microbiome revealed by metagenomics and culture.</title>
        <authorList>
            <person name="Gilroy R."/>
            <person name="Ravi A."/>
            <person name="Getino M."/>
            <person name="Pursley I."/>
            <person name="Horton D.L."/>
            <person name="Alikhan N.F."/>
            <person name="Baker D."/>
            <person name="Gharbi K."/>
            <person name="Hall N."/>
            <person name="Watson M."/>
            <person name="Adriaenssens E.M."/>
            <person name="Foster-Nyarko E."/>
            <person name="Jarju S."/>
            <person name="Secka A."/>
            <person name="Antonio M."/>
            <person name="Oren A."/>
            <person name="Chaudhuri R.R."/>
            <person name="La Ragione R."/>
            <person name="Hildebrand F."/>
            <person name="Pallen M.J."/>
        </authorList>
    </citation>
    <scope>NUCLEOTIDE SEQUENCE</scope>
    <source>
        <strain evidence="6">517</strain>
    </source>
</reference>
<dbReference type="AlphaFoldDB" id="A0A940DFY1"/>
<feature type="domain" description="Glyceraldehyde 3-phosphate dehydrogenase NAD(P) binding" evidence="5">
    <location>
        <begin position="4"/>
        <end position="144"/>
    </location>
</feature>